<name>A0A4Z1G4S1_9HELO</name>
<evidence type="ECO:0000313" key="1">
    <source>
        <dbReference type="EMBL" id="TGO30079.1"/>
    </source>
</evidence>
<proteinExistence type="predicted"/>
<dbReference type="EMBL" id="PQXI01000008">
    <property type="protein sequence ID" value="TGO30079.1"/>
    <property type="molecule type" value="Genomic_DNA"/>
</dbReference>
<organism evidence="1 2">
    <name type="scientific">Botrytis paeoniae</name>
    <dbReference type="NCBI Taxonomy" id="278948"/>
    <lineage>
        <taxon>Eukaryota</taxon>
        <taxon>Fungi</taxon>
        <taxon>Dikarya</taxon>
        <taxon>Ascomycota</taxon>
        <taxon>Pezizomycotina</taxon>
        <taxon>Leotiomycetes</taxon>
        <taxon>Helotiales</taxon>
        <taxon>Sclerotiniaceae</taxon>
        <taxon>Botrytis</taxon>
    </lineage>
</organism>
<dbReference type="Proteomes" id="UP000297910">
    <property type="component" value="Unassembled WGS sequence"/>
</dbReference>
<comment type="caution">
    <text evidence="1">The sequence shown here is derived from an EMBL/GenBank/DDBJ whole genome shotgun (WGS) entry which is preliminary data.</text>
</comment>
<dbReference type="SMART" id="SM00248">
    <property type="entry name" value="ANK"/>
    <property type="match status" value="3"/>
</dbReference>
<dbReference type="InterPro" id="IPR036770">
    <property type="entry name" value="Ankyrin_rpt-contain_sf"/>
</dbReference>
<keyword evidence="2" id="KW-1185">Reference proteome</keyword>
<gene>
    <name evidence="1" type="ORF">BPAE_0008g00710</name>
</gene>
<dbReference type="AlphaFoldDB" id="A0A4Z1G4S1"/>
<sequence length="570" mass="63935">MEVPAGVSSVISILSLTSQLADGIKKACALWESIQEASQEVEIICKDLRAISNVFDDIRLEENQFMQRSSSIAEALGLCSEHKGSYKDGEATRVTVKIELRENDLGFGSPELFQLVSMVDEIRLDLQQLTSETIETTSRDPPDSNVHFDALKVQARTLTRNVKNPGMRLGIERAMDLAFAELTNPAERGLRGKFASLDNVEYSLSSINTPFGTLNIRITTLSFEDNTYKMRTNLIIHPSRFSQLCGVNFGFRIALSNSYGAFKHELKAYRAVPDDAAIFRLCREGQIDVIQHLFDEGLASPLDTDSFGRTLLMDGTSLSPSCLMAASAGNISTCKFLVNEGADLEVRDMQNNDLGSFACGTWAQSWGKNRIPSHAWSLTSVSYDVRIKTIRMFIEQYKVSEDLNPCGVSGMRRLSSPHYLVAAHRRGTGRDIFYWTASMLQDQLILTSTLHFNFWSVLYLAMRFEDTDVIDYLFRSCPCNITKDWVTCTVGNRLMLKMRESDQALLLRCMISQGMDLHSLFIMSPSATDECQQSTVMTLALRSSAAFFNFKTTLKNLDINILQFVCDEMQ</sequence>
<protein>
    <recommendedName>
        <fullName evidence="3">Fungal N-terminal domain-containing protein</fullName>
    </recommendedName>
</protein>
<dbReference type="Gene3D" id="1.25.40.20">
    <property type="entry name" value="Ankyrin repeat-containing domain"/>
    <property type="match status" value="1"/>
</dbReference>
<dbReference type="Pfam" id="PF00023">
    <property type="entry name" value="Ank"/>
    <property type="match status" value="1"/>
</dbReference>
<dbReference type="SUPFAM" id="SSF48403">
    <property type="entry name" value="Ankyrin repeat"/>
    <property type="match status" value="1"/>
</dbReference>
<evidence type="ECO:0008006" key="3">
    <source>
        <dbReference type="Google" id="ProtNLM"/>
    </source>
</evidence>
<accession>A0A4Z1G4S1</accession>
<evidence type="ECO:0000313" key="2">
    <source>
        <dbReference type="Proteomes" id="UP000297910"/>
    </source>
</evidence>
<reference evidence="1 2" key="1">
    <citation type="submission" date="2017-12" db="EMBL/GenBank/DDBJ databases">
        <title>Comparative genomics of Botrytis spp.</title>
        <authorList>
            <person name="Valero-Jimenez C.A."/>
            <person name="Tapia P."/>
            <person name="Veloso J."/>
            <person name="Silva-Moreno E."/>
            <person name="Staats M."/>
            <person name="Valdes J.H."/>
            <person name="Van Kan J.A.L."/>
        </authorList>
    </citation>
    <scope>NUCLEOTIDE SEQUENCE [LARGE SCALE GENOMIC DNA]</scope>
    <source>
        <strain evidence="1 2">Bp0003</strain>
    </source>
</reference>
<dbReference type="InterPro" id="IPR002110">
    <property type="entry name" value="Ankyrin_rpt"/>
</dbReference>